<keyword evidence="5" id="KW-1133">Transmembrane helix</keyword>
<keyword evidence="9" id="KW-1185">Reference proteome</keyword>
<keyword evidence="7" id="KW-0732">Signal</keyword>
<dbReference type="PANTHER" id="PTHR33567:SF3">
    <property type="entry name" value="CHROMATE ION TRANSPORTER (EUROFUNG)"/>
    <property type="match status" value="1"/>
</dbReference>
<dbReference type="Pfam" id="PF02417">
    <property type="entry name" value="Chromate_transp"/>
    <property type="match status" value="1"/>
</dbReference>
<comment type="similarity">
    <text evidence="2">Belongs to the chromate ion transporter (CHR) (TC 2.A.51) family.</text>
</comment>
<dbReference type="EMBL" id="FQZF01000037">
    <property type="protein sequence ID" value="SHK22147.1"/>
    <property type="molecule type" value="Genomic_DNA"/>
</dbReference>
<dbReference type="InterPro" id="IPR003370">
    <property type="entry name" value="Chromate_transpt"/>
</dbReference>
<evidence type="ECO:0000256" key="7">
    <source>
        <dbReference type="SAM" id="SignalP"/>
    </source>
</evidence>
<comment type="subcellular location">
    <subcellularLocation>
        <location evidence="1">Cell membrane</location>
        <topology evidence="1">Multi-pass membrane protein</topology>
    </subcellularLocation>
</comment>
<reference evidence="8 9" key="1">
    <citation type="submission" date="2016-11" db="EMBL/GenBank/DDBJ databases">
        <authorList>
            <person name="Jaros S."/>
            <person name="Januszkiewicz K."/>
            <person name="Wedrychowicz H."/>
        </authorList>
    </citation>
    <scope>NUCLEOTIDE SEQUENCE [LARGE SCALE GENOMIC DNA]</scope>
    <source>
        <strain evidence="8 9">DSM 14916</strain>
    </source>
</reference>
<dbReference type="Proteomes" id="UP000184387">
    <property type="component" value="Unassembled WGS sequence"/>
</dbReference>
<feature type="chain" id="PRO_5013200829" evidence="7">
    <location>
        <begin position="22"/>
        <end position="176"/>
    </location>
</feature>
<evidence type="ECO:0000313" key="9">
    <source>
        <dbReference type="Proteomes" id="UP000184387"/>
    </source>
</evidence>
<evidence type="ECO:0000256" key="3">
    <source>
        <dbReference type="ARBA" id="ARBA00022475"/>
    </source>
</evidence>
<dbReference type="STRING" id="198092.SAMN02745194_04472"/>
<evidence type="ECO:0000256" key="4">
    <source>
        <dbReference type="ARBA" id="ARBA00022692"/>
    </source>
</evidence>
<evidence type="ECO:0000256" key="1">
    <source>
        <dbReference type="ARBA" id="ARBA00004651"/>
    </source>
</evidence>
<feature type="signal peptide" evidence="7">
    <location>
        <begin position="1"/>
        <end position="21"/>
    </location>
</feature>
<evidence type="ECO:0000313" key="8">
    <source>
        <dbReference type="EMBL" id="SHK22147.1"/>
    </source>
</evidence>
<dbReference type="GO" id="GO:0005886">
    <property type="term" value="C:plasma membrane"/>
    <property type="evidence" value="ECO:0007669"/>
    <property type="project" value="UniProtKB-SubCell"/>
</dbReference>
<sequence length="176" mass="18099">MAVLAALVLFAVLLIGPPLVAASSHALALSEAAYRAGSLVFGGGHVVLPLLERAFVPAGWISADAFLAGYGGAQAVPGPLFTFAAFLGAAQGMAPTGVTGCNDRAGRGLPAGAAADLRHAALLGWNKGLLQPDRHRRPGAGDRRIREVRLLPLTCAMRTLYRWPGARKQLAEGGAS</sequence>
<keyword evidence="3" id="KW-1003">Cell membrane</keyword>
<gene>
    <name evidence="8" type="ORF">SAMN02745194_04472</name>
</gene>
<keyword evidence="4" id="KW-0812">Transmembrane</keyword>
<dbReference type="PANTHER" id="PTHR33567">
    <property type="entry name" value="CHROMATE ION TRANSPORTER (EUROFUNG)"/>
    <property type="match status" value="1"/>
</dbReference>
<keyword evidence="6" id="KW-0472">Membrane</keyword>
<dbReference type="AlphaFoldDB" id="A0A1M6QQ48"/>
<evidence type="ECO:0000256" key="2">
    <source>
        <dbReference type="ARBA" id="ARBA00005262"/>
    </source>
</evidence>
<evidence type="ECO:0000256" key="6">
    <source>
        <dbReference type="ARBA" id="ARBA00023136"/>
    </source>
</evidence>
<organism evidence="8 9">
    <name type="scientific">Muricoccus roseus</name>
    <dbReference type="NCBI Taxonomy" id="198092"/>
    <lineage>
        <taxon>Bacteria</taxon>
        <taxon>Pseudomonadati</taxon>
        <taxon>Pseudomonadota</taxon>
        <taxon>Alphaproteobacteria</taxon>
        <taxon>Acetobacterales</taxon>
        <taxon>Roseomonadaceae</taxon>
        <taxon>Muricoccus</taxon>
    </lineage>
</organism>
<protein>
    <submittedName>
        <fullName evidence="8">Chromate transporter</fullName>
    </submittedName>
</protein>
<accession>A0A1M6QQ48</accession>
<dbReference type="RefSeq" id="WP_073139116.1">
    <property type="nucleotide sequence ID" value="NZ_FQZF01000037.1"/>
</dbReference>
<dbReference type="GO" id="GO:0015109">
    <property type="term" value="F:chromate transmembrane transporter activity"/>
    <property type="evidence" value="ECO:0007669"/>
    <property type="project" value="InterPro"/>
</dbReference>
<proteinExistence type="inferred from homology"/>
<evidence type="ECO:0000256" key="5">
    <source>
        <dbReference type="ARBA" id="ARBA00022989"/>
    </source>
</evidence>
<name>A0A1M6QQ48_9PROT</name>